<dbReference type="AlphaFoldDB" id="A0AAD4W064"/>
<keyword evidence="1" id="KW-0812">Transmembrane</keyword>
<organism evidence="2 3">
    <name type="scientific">Prunus dulcis</name>
    <name type="common">Almond</name>
    <name type="synonym">Amygdalus dulcis</name>
    <dbReference type="NCBI Taxonomy" id="3755"/>
    <lineage>
        <taxon>Eukaryota</taxon>
        <taxon>Viridiplantae</taxon>
        <taxon>Streptophyta</taxon>
        <taxon>Embryophyta</taxon>
        <taxon>Tracheophyta</taxon>
        <taxon>Spermatophyta</taxon>
        <taxon>Magnoliopsida</taxon>
        <taxon>eudicotyledons</taxon>
        <taxon>Gunneridae</taxon>
        <taxon>Pentapetalae</taxon>
        <taxon>rosids</taxon>
        <taxon>fabids</taxon>
        <taxon>Rosales</taxon>
        <taxon>Rosaceae</taxon>
        <taxon>Amygdaloideae</taxon>
        <taxon>Amygdaleae</taxon>
        <taxon>Prunus</taxon>
    </lineage>
</organism>
<accession>A0AAD4W064</accession>
<name>A0AAD4W064_PRUDU</name>
<dbReference type="EMBL" id="JAJFAZ020000004">
    <property type="protein sequence ID" value="KAI5334443.1"/>
    <property type="molecule type" value="Genomic_DNA"/>
</dbReference>
<protein>
    <submittedName>
        <fullName evidence="2">Uncharacterized protein</fullName>
    </submittedName>
</protein>
<gene>
    <name evidence="2" type="ORF">L3X38_024576</name>
</gene>
<evidence type="ECO:0000256" key="1">
    <source>
        <dbReference type="SAM" id="Phobius"/>
    </source>
</evidence>
<dbReference type="Proteomes" id="UP001054821">
    <property type="component" value="Chromosome 4"/>
</dbReference>
<keyword evidence="1" id="KW-1133">Transmembrane helix</keyword>
<proteinExistence type="predicted"/>
<evidence type="ECO:0000313" key="3">
    <source>
        <dbReference type="Proteomes" id="UP001054821"/>
    </source>
</evidence>
<keyword evidence="1" id="KW-0472">Membrane</keyword>
<evidence type="ECO:0000313" key="2">
    <source>
        <dbReference type="EMBL" id="KAI5334443.1"/>
    </source>
</evidence>
<comment type="caution">
    <text evidence="2">The sequence shown here is derived from an EMBL/GenBank/DDBJ whole genome shotgun (WGS) entry which is preliminary data.</text>
</comment>
<reference evidence="2 3" key="1">
    <citation type="journal article" date="2022" name="G3 (Bethesda)">
        <title>Whole-genome sequence and methylome profiling of the almond [Prunus dulcis (Mill.) D.A. Webb] cultivar 'Nonpareil'.</title>
        <authorList>
            <person name="D'Amico-Willman K.M."/>
            <person name="Ouma W.Z."/>
            <person name="Meulia T."/>
            <person name="Sideli G.M."/>
            <person name="Gradziel T.M."/>
            <person name="Fresnedo-Ramirez J."/>
        </authorList>
    </citation>
    <scope>NUCLEOTIDE SEQUENCE [LARGE SCALE GENOMIC DNA]</scope>
    <source>
        <strain evidence="2">Clone GOH B32 T37-40</strain>
    </source>
</reference>
<keyword evidence="3" id="KW-1185">Reference proteome</keyword>
<sequence>MDTNYAKRLLAVVSFQRGLERNRLWVAEDIYHVLKNKTGTKKVQCMLFNMAEYEDQLHLSCAAFKKMSNLSLLKFIILALATAANYAFLNVPSLFPILFVIFTGRDTLCNLCHQHFLQKTLLSF</sequence>
<feature type="transmembrane region" description="Helical" evidence="1">
    <location>
        <begin position="75"/>
        <end position="102"/>
    </location>
</feature>